<protein>
    <submittedName>
        <fullName evidence="2">Mucin</fullName>
    </submittedName>
</protein>
<dbReference type="OrthoDB" id="4953488at2"/>
<evidence type="ECO:0000256" key="1">
    <source>
        <dbReference type="SAM" id="MobiDB-lite"/>
    </source>
</evidence>
<gene>
    <name evidence="2" type="ORF">RM50_09755</name>
</gene>
<organism evidence="2 3">
    <name type="scientific">Pseudarthrobacter phenanthrenivorans</name>
    <name type="common">Arthrobacter phenanthrenivorans</name>
    <dbReference type="NCBI Taxonomy" id="361575"/>
    <lineage>
        <taxon>Bacteria</taxon>
        <taxon>Bacillati</taxon>
        <taxon>Actinomycetota</taxon>
        <taxon>Actinomycetes</taxon>
        <taxon>Micrococcales</taxon>
        <taxon>Micrococcaceae</taxon>
        <taxon>Pseudarthrobacter</taxon>
    </lineage>
</organism>
<feature type="region of interest" description="Disordered" evidence="1">
    <location>
        <begin position="96"/>
        <end position="160"/>
    </location>
</feature>
<evidence type="ECO:0000313" key="3">
    <source>
        <dbReference type="Proteomes" id="UP000031196"/>
    </source>
</evidence>
<comment type="caution">
    <text evidence="2">The sequence shown here is derived from an EMBL/GenBank/DDBJ whole genome shotgun (WGS) entry which is preliminary data.</text>
</comment>
<evidence type="ECO:0000313" key="2">
    <source>
        <dbReference type="EMBL" id="KIC66999.1"/>
    </source>
</evidence>
<feature type="compositionally biased region" description="Gly residues" evidence="1">
    <location>
        <begin position="139"/>
        <end position="151"/>
    </location>
</feature>
<name>A0A0B4D0N4_PSEPS</name>
<dbReference type="AlphaFoldDB" id="A0A0B4D0N4"/>
<reference evidence="2 3" key="1">
    <citation type="submission" date="2014-12" db="EMBL/GenBank/DDBJ databases">
        <title>Genome sequencing of Arthrobacter phenanthrenivorans SWC37.</title>
        <authorList>
            <person name="Tan P.W."/>
            <person name="Chan K.-G."/>
        </authorList>
    </citation>
    <scope>NUCLEOTIDE SEQUENCE [LARGE SCALE GENOMIC DNA]</scope>
    <source>
        <strain evidence="2 3">SWC37</strain>
    </source>
</reference>
<dbReference type="EMBL" id="JWTB01000018">
    <property type="protein sequence ID" value="KIC66999.1"/>
    <property type="molecule type" value="Genomic_DNA"/>
</dbReference>
<dbReference type="Proteomes" id="UP000031196">
    <property type="component" value="Unassembled WGS sequence"/>
</dbReference>
<accession>A0A0B4D0N4</accession>
<feature type="compositionally biased region" description="Low complexity" evidence="1">
    <location>
        <begin position="111"/>
        <end position="131"/>
    </location>
</feature>
<sequence length="160" mass="15763">MTGCVTLVAAAAILTGCATNNNGLQREVATQLQARVLEVTQASSQNDPASALKALDGLEADLSAAQAKGQVSEERRRSITTVATAVRADLNNAIAAQQAAAAKAAEDARTAAEQAASQSSSPSPEPTSAQPAPAPAPGNGSGNGADAGKGNNGDKGKGKD</sequence>
<proteinExistence type="predicted"/>